<evidence type="ECO:0000313" key="2">
    <source>
        <dbReference type="Proteomes" id="UP000683925"/>
    </source>
</evidence>
<organism evidence="1 2">
    <name type="scientific">Paramecium octaurelia</name>
    <dbReference type="NCBI Taxonomy" id="43137"/>
    <lineage>
        <taxon>Eukaryota</taxon>
        <taxon>Sar</taxon>
        <taxon>Alveolata</taxon>
        <taxon>Ciliophora</taxon>
        <taxon>Intramacronucleata</taxon>
        <taxon>Oligohymenophorea</taxon>
        <taxon>Peniculida</taxon>
        <taxon>Parameciidae</taxon>
        <taxon>Paramecium</taxon>
    </lineage>
</organism>
<dbReference type="EMBL" id="CAJJDP010000088">
    <property type="protein sequence ID" value="CAD8187185.1"/>
    <property type="molecule type" value="Genomic_DNA"/>
</dbReference>
<proteinExistence type="predicted"/>
<evidence type="ECO:0000313" key="1">
    <source>
        <dbReference type="EMBL" id="CAD8187185.1"/>
    </source>
</evidence>
<dbReference type="AlphaFoldDB" id="A0A8S1WET2"/>
<protein>
    <submittedName>
        <fullName evidence="1">Uncharacterized protein</fullName>
    </submittedName>
</protein>
<name>A0A8S1WET2_PAROT</name>
<gene>
    <name evidence="1" type="ORF">POCTA_138.1.T0890152</name>
</gene>
<comment type="caution">
    <text evidence="1">The sequence shown here is derived from an EMBL/GenBank/DDBJ whole genome shotgun (WGS) entry which is preliminary data.</text>
</comment>
<keyword evidence="2" id="KW-1185">Reference proteome</keyword>
<reference evidence="1" key="1">
    <citation type="submission" date="2021-01" db="EMBL/GenBank/DDBJ databases">
        <authorList>
            <consortium name="Genoscope - CEA"/>
            <person name="William W."/>
        </authorList>
    </citation>
    <scope>NUCLEOTIDE SEQUENCE</scope>
</reference>
<dbReference type="Proteomes" id="UP000683925">
    <property type="component" value="Unassembled WGS sequence"/>
</dbReference>
<accession>A0A8S1WET2</accession>
<sequence>MEYLLKNNMIFEVYHQQYQSEISIVDNLLGQFAPSRSKENQGEILYTLKLQMEKI</sequence>